<dbReference type="Proteomes" id="UP001373714">
    <property type="component" value="Unassembled WGS sequence"/>
</dbReference>
<keyword evidence="2" id="KW-1185">Reference proteome</keyword>
<proteinExistence type="predicted"/>
<sequence length="92" mass="10674">MRPVESESRLDLLNTPFIPQEERWGRDTPRARSPNKGISMKISDILNEYSDQRWEVPGTKEPYWVEGRSKESIPRAAFPGWILRLARSESSS</sequence>
<protein>
    <submittedName>
        <fullName evidence="1">Uncharacterized protein</fullName>
    </submittedName>
</protein>
<dbReference type="AlphaFoldDB" id="A0AAV9UDX7"/>
<reference evidence="1 2" key="1">
    <citation type="submission" date="2019-10" db="EMBL/GenBank/DDBJ databases">
        <authorList>
            <person name="Palmer J.M."/>
        </authorList>
    </citation>
    <scope>NUCLEOTIDE SEQUENCE [LARGE SCALE GENOMIC DNA]</scope>
    <source>
        <strain evidence="1 2">TWF730</strain>
    </source>
</reference>
<dbReference type="EMBL" id="JAVHNS010000011">
    <property type="protein sequence ID" value="KAK6340386.1"/>
    <property type="molecule type" value="Genomic_DNA"/>
</dbReference>
<comment type="caution">
    <text evidence="1">The sequence shown here is derived from an EMBL/GenBank/DDBJ whole genome shotgun (WGS) entry which is preliminary data.</text>
</comment>
<evidence type="ECO:0000313" key="2">
    <source>
        <dbReference type="Proteomes" id="UP001373714"/>
    </source>
</evidence>
<organism evidence="1 2">
    <name type="scientific">Orbilia blumenaviensis</name>
    <dbReference type="NCBI Taxonomy" id="1796055"/>
    <lineage>
        <taxon>Eukaryota</taxon>
        <taxon>Fungi</taxon>
        <taxon>Dikarya</taxon>
        <taxon>Ascomycota</taxon>
        <taxon>Pezizomycotina</taxon>
        <taxon>Orbiliomycetes</taxon>
        <taxon>Orbiliales</taxon>
        <taxon>Orbiliaceae</taxon>
        <taxon>Orbilia</taxon>
    </lineage>
</organism>
<accession>A0AAV9UDX7</accession>
<name>A0AAV9UDX7_9PEZI</name>
<evidence type="ECO:0000313" key="1">
    <source>
        <dbReference type="EMBL" id="KAK6340386.1"/>
    </source>
</evidence>
<gene>
    <name evidence="1" type="ORF">TWF730_002145</name>
</gene>